<dbReference type="EMBL" id="UZAN01065700">
    <property type="protein sequence ID" value="VDP94026.1"/>
    <property type="molecule type" value="Genomic_DNA"/>
</dbReference>
<dbReference type="GO" id="GO:0006357">
    <property type="term" value="P:regulation of transcription by RNA polymerase II"/>
    <property type="evidence" value="ECO:0007669"/>
    <property type="project" value="InterPro"/>
</dbReference>
<dbReference type="AlphaFoldDB" id="A0A183BC20"/>
<dbReference type="WBParaSite" id="ECPE_0001679801-mRNA-1">
    <property type="protein sequence ID" value="ECPE_0001679801-mRNA-1"/>
    <property type="gene ID" value="ECPE_0001679801"/>
</dbReference>
<evidence type="ECO:0000313" key="4">
    <source>
        <dbReference type="WBParaSite" id="ECPE_0001679801-mRNA-1"/>
    </source>
</evidence>
<dbReference type="OrthoDB" id="2355at2759"/>
<dbReference type="GO" id="GO:0003712">
    <property type="term" value="F:transcription coregulator activity"/>
    <property type="evidence" value="ECO:0007669"/>
    <property type="project" value="InterPro"/>
</dbReference>
<name>A0A183BC20_9TREM</name>
<comment type="subcellular location">
    <subcellularLocation>
        <location evidence="1">Nucleus</location>
    </subcellularLocation>
</comment>
<gene>
    <name evidence="1" type="primary">MED18</name>
    <name evidence="2" type="ORF">ECPE_LOCUS16754</name>
</gene>
<dbReference type="Gene3D" id="2.40.320.10">
    <property type="entry name" value="Hypothetical Protein Pfu-838710-001"/>
    <property type="match status" value="1"/>
</dbReference>
<comment type="subunit">
    <text evidence="1">Component of the Mediator complex.</text>
</comment>
<dbReference type="Proteomes" id="UP000272942">
    <property type="component" value="Unassembled WGS sequence"/>
</dbReference>
<evidence type="ECO:0000256" key="1">
    <source>
        <dbReference type="RuleBase" id="RU364150"/>
    </source>
</evidence>
<protein>
    <recommendedName>
        <fullName evidence="1">Mediator of RNA polymerase II transcription subunit 18</fullName>
    </recommendedName>
    <alternativeName>
        <fullName evidence="1">Mediator complex subunit 18</fullName>
    </alternativeName>
</protein>
<keyword evidence="1" id="KW-0805">Transcription regulation</keyword>
<keyword evidence="1" id="KW-0539">Nucleus</keyword>
<reference evidence="4" key="1">
    <citation type="submission" date="2016-06" db="UniProtKB">
        <authorList>
            <consortium name="WormBaseParasite"/>
        </authorList>
    </citation>
    <scope>IDENTIFICATION</scope>
</reference>
<dbReference type="InterPro" id="IPR019095">
    <property type="entry name" value="Mediator_Med18"/>
</dbReference>
<keyword evidence="3" id="KW-1185">Reference proteome</keyword>
<keyword evidence="1" id="KW-0804">Transcription</keyword>
<dbReference type="GO" id="GO:0016592">
    <property type="term" value="C:mediator complex"/>
    <property type="evidence" value="ECO:0007669"/>
    <property type="project" value="InterPro"/>
</dbReference>
<sequence>MENFDVLISVSRRSCLEVPVAGPLINFLQELGFEQDFTYVAEGHMFVRGRVKALVYTINEVVQFHSPSNADPTACVDFSGMVSLNFGGIGGHQVMQALVSFVLSEP</sequence>
<evidence type="ECO:0000313" key="3">
    <source>
        <dbReference type="Proteomes" id="UP000272942"/>
    </source>
</evidence>
<dbReference type="Pfam" id="PF09637">
    <property type="entry name" value="Med18"/>
    <property type="match status" value="1"/>
</dbReference>
<comment type="similarity">
    <text evidence="1">Belongs to the Mediator complex subunit 18 family.</text>
</comment>
<reference evidence="2 3" key="2">
    <citation type="submission" date="2018-11" db="EMBL/GenBank/DDBJ databases">
        <authorList>
            <consortium name="Pathogen Informatics"/>
        </authorList>
    </citation>
    <scope>NUCLEOTIDE SEQUENCE [LARGE SCALE GENOMIC DNA]</scope>
    <source>
        <strain evidence="2 3">Egypt</strain>
    </source>
</reference>
<keyword evidence="1" id="KW-0010">Activator</keyword>
<organism evidence="4">
    <name type="scientific">Echinostoma caproni</name>
    <dbReference type="NCBI Taxonomy" id="27848"/>
    <lineage>
        <taxon>Eukaryota</taxon>
        <taxon>Metazoa</taxon>
        <taxon>Spiralia</taxon>
        <taxon>Lophotrochozoa</taxon>
        <taxon>Platyhelminthes</taxon>
        <taxon>Trematoda</taxon>
        <taxon>Digenea</taxon>
        <taxon>Plagiorchiida</taxon>
        <taxon>Echinostomata</taxon>
        <taxon>Echinostomatoidea</taxon>
        <taxon>Echinostomatidae</taxon>
        <taxon>Echinostoma</taxon>
    </lineage>
</organism>
<accession>A0A183BC20</accession>
<comment type="function">
    <text evidence="1">Component of the Mediator complex, a coactivator involved in the regulated transcription of nearly all RNA polymerase II-dependent genes. Mediator functions as a bridge to convey information from gene-specific regulatory proteins to the basal RNA polymerase II transcription machinery. Mediator is recruited to promoters by direct interactions with regulatory proteins and serves as a scaffold for the assembly of a functional preinitiation complex with RNA polymerase II and the general transcription factors.</text>
</comment>
<evidence type="ECO:0000313" key="2">
    <source>
        <dbReference type="EMBL" id="VDP94026.1"/>
    </source>
</evidence>
<proteinExistence type="inferred from homology"/>